<evidence type="ECO:0000313" key="4">
    <source>
        <dbReference type="Proteomes" id="UP000736583"/>
    </source>
</evidence>
<comment type="caution">
    <text evidence="3">The sequence shown here is derived from an EMBL/GenBank/DDBJ whole genome shotgun (WGS) entry which is preliminary data.</text>
</comment>
<dbReference type="InterPro" id="IPR003593">
    <property type="entry name" value="AAA+_ATPase"/>
</dbReference>
<protein>
    <submittedName>
        <fullName evidence="3">ABC transporter ATP-binding protein</fullName>
    </submittedName>
</protein>
<dbReference type="PANTHER" id="PTHR42788">
    <property type="entry name" value="TAURINE IMPORT ATP-BINDING PROTEIN-RELATED"/>
    <property type="match status" value="1"/>
</dbReference>
<dbReference type="Pfam" id="PF00005">
    <property type="entry name" value="ABC_tran"/>
    <property type="match status" value="1"/>
</dbReference>
<dbReference type="InterPro" id="IPR003439">
    <property type="entry name" value="ABC_transporter-like_ATP-bd"/>
</dbReference>
<organism evidence="3 4">
    <name type="scientific">Clostridium simiarum</name>
    <dbReference type="NCBI Taxonomy" id="2841506"/>
    <lineage>
        <taxon>Bacteria</taxon>
        <taxon>Bacillati</taxon>
        <taxon>Bacillota</taxon>
        <taxon>Clostridia</taxon>
        <taxon>Eubacteriales</taxon>
        <taxon>Clostridiaceae</taxon>
        <taxon>Clostridium</taxon>
    </lineage>
</organism>
<accession>A0ABS6EYC2</accession>
<dbReference type="PANTHER" id="PTHR42788:SF13">
    <property type="entry name" value="ALIPHATIC SULFONATES IMPORT ATP-BINDING PROTEIN SSUB"/>
    <property type="match status" value="1"/>
</dbReference>
<dbReference type="EMBL" id="JAHLQL010000001">
    <property type="protein sequence ID" value="MBU5590362.1"/>
    <property type="molecule type" value="Genomic_DNA"/>
</dbReference>
<feature type="domain" description="ABC transporter" evidence="2">
    <location>
        <begin position="3"/>
        <end position="223"/>
    </location>
</feature>
<evidence type="ECO:0000259" key="2">
    <source>
        <dbReference type="PROSITE" id="PS50893"/>
    </source>
</evidence>
<dbReference type="InterPro" id="IPR050166">
    <property type="entry name" value="ABC_transporter_ATP-bind"/>
</dbReference>
<keyword evidence="1" id="KW-0813">Transport</keyword>
<sequence length="239" mass="27354">MEYKIEHVGKEFSNLKVLEDISFTIPKGYVTCILGPSGCGKSTLLNIINGTIKDYEGEVKGLQKEKISFVFQEPRLIKWNTLWDNIDFVLKDKLDIKARKNIIQHYLNQVDMLDFKDYYPDFISGGMQQKVSIARAFAYSSEVLLMDEPFKSLDIASKENIINTLANIIDKEKRTSILVTHDLEEAALLGDYIVIFTNKPTKVKKILENPIKSVSARKKEKFIMEDFAKEIKSYLLGGE</sequence>
<keyword evidence="3" id="KW-0547">Nucleotide-binding</keyword>
<reference evidence="3 4" key="1">
    <citation type="submission" date="2021-06" db="EMBL/GenBank/DDBJ databases">
        <authorList>
            <person name="Sun Q."/>
            <person name="Li D."/>
        </authorList>
    </citation>
    <scope>NUCLEOTIDE SEQUENCE [LARGE SCALE GENOMIC DNA]</scope>
    <source>
        <strain evidence="3 4">MSJ-4</strain>
    </source>
</reference>
<evidence type="ECO:0000313" key="3">
    <source>
        <dbReference type="EMBL" id="MBU5590362.1"/>
    </source>
</evidence>
<dbReference type="InterPro" id="IPR017871">
    <property type="entry name" value="ABC_transporter-like_CS"/>
</dbReference>
<evidence type="ECO:0000256" key="1">
    <source>
        <dbReference type="ARBA" id="ARBA00022448"/>
    </source>
</evidence>
<keyword evidence="3" id="KW-0067">ATP-binding</keyword>
<dbReference type="RefSeq" id="WP_216455576.1">
    <property type="nucleotide sequence ID" value="NZ_JAHLQL010000001.1"/>
</dbReference>
<dbReference type="SMART" id="SM00382">
    <property type="entry name" value="AAA"/>
    <property type="match status" value="1"/>
</dbReference>
<dbReference type="Proteomes" id="UP000736583">
    <property type="component" value="Unassembled WGS sequence"/>
</dbReference>
<dbReference type="PROSITE" id="PS50893">
    <property type="entry name" value="ABC_TRANSPORTER_2"/>
    <property type="match status" value="1"/>
</dbReference>
<gene>
    <name evidence="3" type="ORF">KQI89_01160</name>
</gene>
<keyword evidence="4" id="KW-1185">Reference proteome</keyword>
<dbReference type="PROSITE" id="PS00211">
    <property type="entry name" value="ABC_TRANSPORTER_1"/>
    <property type="match status" value="1"/>
</dbReference>
<proteinExistence type="predicted"/>
<name>A0ABS6EYC2_9CLOT</name>
<dbReference type="GO" id="GO:0005524">
    <property type="term" value="F:ATP binding"/>
    <property type="evidence" value="ECO:0007669"/>
    <property type="project" value="UniProtKB-KW"/>
</dbReference>